<gene>
    <name evidence="1" type="ORF">EJ062_01170</name>
</gene>
<reference evidence="1 2" key="1">
    <citation type="submission" date="2018-12" db="EMBL/GenBank/DDBJ databases">
        <title>Draft Genome Sequences Human Pathogenic Acinetobacter baumannii Strains.</title>
        <authorList>
            <person name="Madhi M."/>
            <person name="Ronco T."/>
            <person name="Olsen R.H."/>
            <person name="Hassani A."/>
        </authorList>
    </citation>
    <scope>NUCLEOTIDE SEQUENCE [LARGE SCALE GENOMIC DNA]</scope>
    <source>
        <strain evidence="1 2">AB3</strain>
    </source>
</reference>
<dbReference type="AlphaFoldDB" id="A0AAX1ZTI0"/>
<evidence type="ECO:0000313" key="2">
    <source>
        <dbReference type="Proteomes" id="UP000268239"/>
    </source>
</evidence>
<protein>
    <submittedName>
        <fullName evidence="1">Uncharacterized protein</fullName>
    </submittedName>
</protein>
<sequence length="61" mass="7387">MTLDKIKIEAPPNATHYRINKAGNARYYRKDCSDNWIVYVDWRYPMRWETTNLIDNIKPLN</sequence>
<dbReference type="EMBL" id="RXLU01000005">
    <property type="protein sequence ID" value="RTQ85537.1"/>
    <property type="molecule type" value="Genomic_DNA"/>
</dbReference>
<dbReference type="Proteomes" id="UP000268239">
    <property type="component" value="Unassembled WGS sequence"/>
</dbReference>
<dbReference type="RefSeq" id="WP_000171236.1">
    <property type="nucleotide sequence ID" value="NZ_CAXYND010000002.1"/>
</dbReference>
<accession>A0AAX1ZTI0</accession>
<name>A0AAX1ZTI0_ACIBA</name>
<proteinExistence type="predicted"/>
<organism evidence="1 2">
    <name type="scientific">Acinetobacter baumannii</name>
    <dbReference type="NCBI Taxonomy" id="470"/>
    <lineage>
        <taxon>Bacteria</taxon>
        <taxon>Pseudomonadati</taxon>
        <taxon>Pseudomonadota</taxon>
        <taxon>Gammaproteobacteria</taxon>
        <taxon>Moraxellales</taxon>
        <taxon>Moraxellaceae</taxon>
        <taxon>Acinetobacter</taxon>
        <taxon>Acinetobacter calcoaceticus/baumannii complex</taxon>
    </lineage>
</organism>
<evidence type="ECO:0000313" key="1">
    <source>
        <dbReference type="EMBL" id="RTQ85537.1"/>
    </source>
</evidence>
<comment type="caution">
    <text evidence="1">The sequence shown here is derived from an EMBL/GenBank/DDBJ whole genome shotgun (WGS) entry which is preliminary data.</text>
</comment>